<accession>E8N551</accession>
<gene>
    <name evidence="2" type="ordered locus">ANT_15370</name>
</gene>
<dbReference type="InterPro" id="IPR025877">
    <property type="entry name" value="MobA-like_NTP_Trfase"/>
</dbReference>
<keyword evidence="3" id="KW-1185">Reference proteome</keyword>
<sequence>MKYRKFILHDLSFFKHESILKKMSISRTMALRKALNLPETPVLAIVGSGGKTSLLFRLAKEYTPRVIVSNTAHLGVNQAENADKVVQLREPQDIPRILDETFDGILLITGLPDERGRYRGLEHTAISLLIDVCKQKRIPLLIEADGCRGKPLKAPGPWEPPIPQKIEQVIVCAGASGFGKPLNEEWVYRSADYSQLANVSLGDLLSSETIAKVISHPLGGLKNIPENSKRYFLINQADSVEQQEFGGNVAIRILSKFDRGVVASLHGTEYTKPVEIHRVYVPVAGVVLAAGESRRFGSPKVLIEIEGEPLVRRIAKIALESYLQPVLVVTGAYPEISSSLSNLDVNIIENPSWKLGQSSSVKVAISALPEHVQAVIFLLGDQPFITSSLLKSLLHAFAISQAPIIAPRVNGQRANPILFSRETFHDLMNMTGDAGGRQIFEKFPLQFIPWEDKKLLLDIDTLDDLANLMKLIDHSSP</sequence>
<dbReference type="InParanoid" id="E8N551"/>
<dbReference type="Pfam" id="PF12804">
    <property type="entry name" value="NTP_transf_3"/>
    <property type="match status" value="1"/>
</dbReference>
<dbReference type="EMBL" id="AP012029">
    <property type="protein sequence ID" value="BAJ63565.1"/>
    <property type="molecule type" value="Genomic_DNA"/>
</dbReference>
<dbReference type="Pfam" id="PF19842">
    <property type="entry name" value="YqeC"/>
    <property type="match status" value="1"/>
</dbReference>
<dbReference type="CDD" id="cd04182">
    <property type="entry name" value="GT_2_like_f"/>
    <property type="match status" value="1"/>
</dbReference>
<dbReference type="InterPro" id="IPR017587">
    <property type="entry name" value="YqeC"/>
</dbReference>
<dbReference type="AlphaFoldDB" id="E8N551"/>
<feature type="domain" description="MobA-like NTP transferase" evidence="1">
    <location>
        <begin position="285"/>
        <end position="442"/>
    </location>
</feature>
<dbReference type="KEGG" id="atm:ANT_15370"/>
<dbReference type="Proteomes" id="UP000008922">
    <property type="component" value="Chromosome"/>
</dbReference>
<name>E8N551_ANATU</name>
<dbReference type="GO" id="GO:0016779">
    <property type="term" value="F:nucleotidyltransferase activity"/>
    <property type="evidence" value="ECO:0007669"/>
    <property type="project" value="UniProtKB-ARBA"/>
</dbReference>
<dbReference type="Gene3D" id="3.90.550.10">
    <property type="entry name" value="Spore Coat Polysaccharide Biosynthesis Protein SpsA, Chain A"/>
    <property type="match status" value="1"/>
</dbReference>
<proteinExistence type="predicted"/>
<dbReference type="RefSeq" id="WP_013559947.1">
    <property type="nucleotide sequence ID" value="NC_014960.1"/>
</dbReference>
<dbReference type="STRING" id="926569.ANT_15370"/>
<dbReference type="PANTHER" id="PTHR43777">
    <property type="entry name" value="MOLYBDENUM COFACTOR CYTIDYLYLTRANSFERASE"/>
    <property type="match status" value="1"/>
</dbReference>
<evidence type="ECO:0000259" key="1">
    <source>
        <dbReference type="Pfam" id="PF12804"/>
    </source>
</evidence>
<dbReference type="NCBIfam" id="TIGR03172">
    <property type="entry name" value="selenium cofactor biosynthesis protein YqeC"/>
    <property type="match status" value="1"/>
</dbReference>
<dbReference type="InterPro" id="IPR029044">
    <property type="entry name" value="Nucleotide-diphossugar_trans"/>
</dbReference>
<evidence type="ECO:0000313" key="2">
    <source>
        <dbReference type="EMBL" id="BAJ63565.1"/>
    </source>
</evidence>
<organism evidence="2 3">
    <name type="scientific">Anaerolinea thermophila (strain DSM 14523 / JCM 11388 / NBRC 100420 / UNI-1)</name>
    <dbReference type="NCBI Taxonomy" id="926569"/>
    <lineage>
        <taxon>Bacteria</taxon>
        <taxon>Bacillati</taxon>
        <taxon>Chloroflexota</taxon>
        <taxon>Anaerolineae</taxon>
        <taxon>Anaerolineales</taxon>
        <taxon>Anaerolineaceae</taxon>
        <taxon>Anaerolinea</taxon>
    </lineage>
</organism>
<dbReference type="SUPFAM" id="SSF53448">
    <property type="entry name" value="Nucleotide-diphospho-sugar transferases"/>
    <property type="match status" value="1"/>
</dbReference>
<reference evidence="2 3" key="1">
    <citation type="submission" date="2010-12" db="EMBL/GenBank/DDBJ databases">
        <title>Whole genome sequence of Anaerolinea thermophila UNI-1.</title>
        <authorList>
            <person name="Narita-Yamada S."/>
            <person name="Kishi E."/>
            <person name="Watanabe Y."/>
            <person name="Takasaki K."/>
            <person name="Ankai A."/>
            <person name="Oguchi A."/>
            <person name="Fukui S."/>
            <person name="Takahashi M."/>
            <person name="Yashiro I."/>
            <person name="Hosoyama A."/>
            <person name="Sekiguchi Y."/>
            <person name="Hanada S."/>
            <person name="Fujita N."/>
        </authorList>
    </citation>
    <scope>NUCLEOTIDE SEQUENCE [LARGE SCALE GENOMIC DNA]</scope>
    <source>
        <strain evidence="3">DSM 14523 / JCM 11388 / NBRC 100420 / UNI-1</strain>
    </source>
</reference>
<dbReference type="eggNOG" id="COG2068">
    <property type="taxonomic scope" value="Bacteria"/>
</dbReference>
<dbReference type="OrthoDB" id="9797742at2"/>
<protein>
    <recommendedName>
        <fullName evidence="1">MobA-like NTP transferase domain-containing protein</fullName>
    </recommendedName>
</protein>
<evidence type="ECO:0000313" key="3">
    <source>
        <dbReference type="Proteomes" id="UP000008922"/>
    </source>
</evidence>
<dbReference type="PANTHER" id="PTHR43777:SF1">
    <property type="entry name" value="MOLYBDENUM COFACTOR CYTIDYLYLTRANSFERASE"/>
    <property type="match status" value="1"/>
</dbReference>
<dbReference type="HOGENOM" id="CLU_571920_0_0_0"/>